<evidence type="ECO:0000313" key="2">
    <source>
        <dbReference type="EMBL" id="CAF1918625.1"/>
    </source>
</evidence>
<evidence type="ECO:0000313" key="1">
    <source>
        <dbReference type="EMBL" id="CAF1096543.1"/>
    </source>
</evidence>
<dbReference type="Proteomes" id="UP000663855">
    <property type="component" value="Unassembled WGS sequence"/>
</dbReference>
<organism evidence="4 11">
    <name type="scientific">Rotaria magnacalcarata</name>
    <dbReference type="NCBI Taxonomy" id="392030"/>
    <lineage>
        <taxon>Eukaryota</taxon>
        <taxon>Metazoa</taxon>
        <taxon>Spiralia</taxon>
        <taxon>Gnathifera</taxon>
        <taxon>Rotifera</taxon>
        <taxon>Eurotatoria</taxon>
        <taxon>Bdelloidea</taxon>
        <taxon>Philodinida</taxon>
        <taxon>Philodinidae</taxon>
        <taxon>Rotaria</taxon>
    </lineage>
</organism>
<dbReference type="Proteomes" id="UP000676336">
    <property type="component" value="Unassembled WGS sequence"/>
</dbReference>
<dbReference type="Proteomes" id="UP000663856">
    <property type="component" value="Unassembled WGS sequence"/>
</dbReference>
<dbReference type="EMBL" id="CAJOBJ010000239">
    <property type="protein sequence ID" value="CAF3807577.1"/>
    <property type="molecule type" value="Genomic_DNA"/>
</dbReference>
<comment type="caution">
    <text evidence="4">The sequence shown here is derived from an EMBL/GenBank/DDBJ whole genome shotgun (WGS) entry which is preliminary data.</text>
</comment>
<evidence type="ECO:0000313" key="5">
    <source>
        <dbReference type="EMBL" id="CAF3807577.1"/>
    </source>
</evidence>
<dbReference type="Proteomes" id="UP000681967">
    <property type="component" value="Unassembled WGS sequence"/>
</dbReference>
<dbReference type="EMBL" id="CAJNRF010001848">
    <property type="protein sequence ID" value="CAF2028866.1"/>
    <property type="molecule type" value="Genomic_DNA"/>
</dbReference>
<evidence type="ECO:0000313" key="10">
    <source>
        <dbReference type="Proteomes" id="UP000663866"/>
    </source>
</evidence>
<dbReference type="Proteomes" id="UP000663866">
    <property type="component" value="Unassembled WGS sequence"/>
</dbReference>
<dbReference type="EMBL" id="CAJOBF010005250">
    <property type="protein sequence ID" value="CAF4168763.1"/>
    <property type="molecule type" value="Genomic_DNA"/>
</dbReference>
<dbReference type="Proteomes" id="UP000681720">
    <property type="component" value="Unassembled WGS sequence"/>
</dbReference>
<accession>A0A816Z0C9</accession>
<proteinExistence type="predicted"/>
<evidence type="ECO:0000313" key="6">
    <source>
        <dbReference type="EMBL" id="CAF3904958.1"/>
    </source>
</evidence>
<dbReference type="Proteomes" id="UP000663842">
    <property type="component" value="Unassembled WGS sequence"/>
</dbReference>
<evidence type="ECO:0000313" key="11">
    <source>
        <dbReference type="Proteomes" id="UP000663887"/>
    </source>
</evidence>
<dbReference type="EMBL" id="CAJOBH010002411">
    <property type="protein sequence ID" value="CAF3904958.1"/>
    <property type="molecule type" value="Genomic_DNA"/>
</dbReference>
<evidence type="ECO:0000313" key="7">
    <source>
        <dbReference type="EMBL" id="CAF3974364.1"/>
    </source>
</evidence>
<dbReference type="EMBL" id="CAJOBI010003596">
    <property type="protein sequence ID" value="CAF3974364.1"/>
    <property type="molecule type" value="Genomic_DNA"/>
</dbReference>
<name>A0A816Z0C9_9BILA</name>
<reference evidence="4" key="1">
    <citation type="submission" date="2021-02" db="EMBL/GenBank/DDBJ databases">
        <authorList>
            <person name="Nowell W R."/>
        </authorList>
    </citation>
    <scope>NUCLEOTIDE SEQUENCE</scope>
</reference>
<evidence type="ECO:0000313" key="4">
    <source>
        <dbReference type="EMBL" id="CAF2183668.1"/>
    </source>
</evidence>
<evidence type="ECO:0000313" key="8">
    <source>
        <dbReference type="EMBL" id="CAF4060118.1"/>
    </source>
</evidence>
<dbReference type="Proteomes" id="UP000663887">
    <property type="component" value="Unassembled WGS sequence"/>
</dbReference>
<dbReference type="EMBL" id="CAJNRG010015854">
    <property type="protein sequence ID" value="CAF2183668.1"/>
    <property type="molecule type" value="Genomic_DNA"/>
</dbReference>
<evidence type="ECO:0000313" key="3">
    <source>
        <dbReference type="EMBL" id="CAF2028866.1"/>
    </source>
</evidence>
<evidence type="ECO:0000313" key="9">
    <source>
        <dbReference type="EMBL" id="CAF4168763.1"/>
    </source>
</evidence>
<dbReference type="Proteomes" id="UP000663824">
    <property type="component" value="Unassembled WGS sequence"/>
</dbReference>
<sequence length="86" mass="10062">MTHSRYIYDIQAQFANINKTVHTIFHHLATNDNTLARLEMKCIVAMITEVNDTISNLDNVGRQPEEYLTFDTRTQNYYDQLLLTLP</sequence>
<protein>
    <submittedName>
        <fullName evidence="4">Uncharacterized protein</fullName>
    </submittedName>
</protein>
<gene>
    <name evidence="6" type="ORF">BYL167_LOCUS8671</name>
    <name evidence="1" type="ORF">CJN711_LOCUS6937</name>
    <name evidence="5" type="ORF">GIL414_LOCUS1448</name>
    <name evidence="2" type="ORF">MBJ925_LOCUS1549</name>
    <name evidence="8" type="ORF">OVN521_LOCUS18548</name>
    <name evidence="7" type="ORF">SMN809_LOCUS10501</name>
    <name evidence="9" type="ORF">UXM345_LOCUS26147</name>
    <name evidence="3" type="ORF">WKI299_LOCUS6349</name>
    <name evidence="4" type="ORF">XDN619_LOCUS31889</name>
</gene>
<keyword evidence="10" id="KW-1185">Reference proteome</keyword>
<dbReference type="AlphaFoldDB" id="A0A816Z0C9"/>
<dbReference type="EMBL" id="CAJNOV010002266">
    <property type="protein sequence ID" value="CAF1096543.1"/>
    <property type="molecule type" value="Genomic_DNA"/>
</dbReference>
<dbReference type="EMBL" id="CAJOBG010003382">
    <property type="protein sequence ID" value="CAF4060118.1"/>
    <property type="molecule type" value="Genomic_DNA"/>
</dbReference>
<dbReference type="EMBL" id="CAJNRE010000100">
    <property type="protein sequence ID" value="CAF1918625.1"/>
    <property type="molecule type" value="Genomic_DNA"/>
</dbReference>